<feature type="transmembrane region" description="Helical" evidence="1">
    <location>
        <begin position="113"/>
        <end position="133"/>
    </location>
</feature>
<evidence type="ECO:0000256" key="1">
    <source>
        <dbReference type="SAM" id="Phobius"/>
    </source>
</evidence>
<keyword evidence="1" id="KW-0812">Transmembrane</keyword>
<feature type="transmembrane region" description="Helical" evidence="1">
    <location>
        <begin position="265"/>
        <end position="286"/>
    </location>
</feature>
<dbReference type="AlphaFoldDB" id="A0A9Y2KZ20"/>
<feature type="transmembrane region" description="Helical" evidence="1">
    <location>
        <begin position="79"/>
        <end position="101"/>
    </location>
</feature>
<protein>
    <submittedName>
        <fullName evidence="2">OpgC domain-containing protein</fullName>
    </submittedName>
</protein>
<reference evidence="2 3" key="1">
    <citation type="submission" date="2023-06" db="EMBL/GenBank/DDBJ databases">
        <title>Parasedimentitalea psychrophila sp. nov., a psychrophilic bacterium isolated from deep-sea sediment.</title>
        <authorList>
            <person name="Li A."/>
        </authorList>
    </citation>
    <scope>NUCLEOTIDE SEQUENCE [LARGE SCALE GENOMIC DNA]</scope>
    <source>
        <strain evidence="2 3">QS115</strain>
    </source>
</reference>
<dbReference type="RefSeq" id="WP_270919642.1">
    <property type="nucleotide sequence ID" value="NZ_CP127247.1"/>
</dbReference>
<feature type="transmembrane region" description="Helical" evidence="1">
    <location>
        <begin position="398"/>
        <end position="417"/>
    </location>
</feature>
<evidence type="ECO:0000313" key="2">
    <source>
        <dbReference type="EMBL" id="WIY25303.1"/>
    </source>
</evidence>
<feature type="transmembrane region" description="Helical" evidence="1">
    <location>
        <begin position="172"/>
        <end position="190"/>
    </location>
</feature>
<sequence>MATIVPQPDTQVTALPGAAANQAAAPVQTPVQAPGRIRDPRLDFYRGIAMFIILSAHIPGNRWTGWIPARFGFSDATEIFVFCSGMASAIAFGGSYGRLGWRMGSARVGYRVWQVFWAHIGLFFFIAMIMAALDTYGGFDKSYVNSLNLGHFFNDTMPQLVGLFTLSYVPNYFDILPMYLVVLALMPLMMAMERISLWAVAATSVVIWLAANPYVIGLAPDGLALSAEPWSERKWFFNPFGWQLLFFTGFAFMKGWLPKPPVSKPLIALAIGFVVLSAPFGAWKVFLWVQAWNHDLADTIRPVWSLTKEWRNKSDFGLLRFVHFLSLAYLGWVIAGDGGKRLIASGHSISARVWAVLLKLITKVGQQSLAVFVVSMALARVIGFVLDQTGRAVTTTALANLTGYGLIILVAFAAAWFKSQPWRAKR</sequence>
<feature type="transmembrane region" description="Helical" evidence="1">
    <location>
        <begin position="42"/>
        <end position="59"/>
    </location>
</feature>
<dbReference type="PANTHER" id="PTHR38592">
    <property type="entry name" value="BLL4819 PROTEIN"/>
    <property type="match status" value="1"/>
</dbReference>
<gene>
    <name evidence="2" type="ORF">QPJ95_22980</name>
</gene>
<feature type="transmembrane region" description="Helical" evidence="1">
    <location>
        <begin position="316"/>
        <end position="335"/>
    </location>
</feature>
<dbReference type="EMBL" id="CP127247">
    <property type="protein sequence ID" value="WIY25303.1"/>
    <property type="molecule type" value="Genomic_DNA"/>
</dbReference>
<dbReference type="KEGG" id="ppso:QPJ95_22980"/>
<keyword evidence="1" id="KW-0472">Membrane</keyword>
<dbReference type="PIRSF" id="PIRSF028704">
    <property type="entry name" value="UPC028704"/>
    <property type="match status" value="1"/>
</dbReference>
<dbReference type="InterPro" id="IPR014550">
    <property type="entry name" value="UCP028704_OpgC"/>
</dbReference>
<name>A0A9Y2KZ20_9RHOB</name>
<keyword evidence="1" id="KW-1133">Transmembrane helix</keyword>
<dbReference type="Proteomes" id="UP001238334">
    <property type="component" value="Chromosome"/>
</dbReference>
<evidence type="ECO:0000313" key="3">
    <source>
        <dbReference type="Proteomes" id="UP001238334"/>
    </source>
</evidence>
<accession>A0A9Y2KZ20</accession>
<organism evidence="2 3">
    <name type="scientific">Parasedimentitalea psychrophila</name>
    <dbReference type="NCBI Taxonomy" id="2997337"/>
    <lineage>
        <taxon>Bacteria</taxon>
        <taxon>Pseudomonadati</taxon>
        <taxon>Pseudomonadota</taxon>
        <taxon>Alphaproteobacteria</taxon>
        <taxon>Rhodobacterales</taxon>
        <taxon>Paracoccaceae</taxon>
        <taxon>Parasedimentitalea</taxon>
    </lineage>
</organism>
<feature type="transmembrane region" description="Helical" evidence="1">
    <location>
        <begin position="197"/>
        <end position="215"/>
    </location>
</feature>
<proteinExistence type="predicted"/>
<dbReference type="Pfam" id="PF10129">
    <property type="entry name" value="OpgC_C"/>
    <property type="match status" value="1"/>
</dbReference>
<feature type="transmembrane region" description="Helical" evidence="1">
    <location>
        <begin position="369"/>
        <end position="386"/>
    </location>
</feature>
<dbReference type="PANTHER" id="PTHR38592:SF3">
    <property type="entry name" value="BLL4819 PROTEIN"/>
    <property type="match status" value="1"/>
</dbReference>
<keyword evidence="3" id="KW-1185">Reference proteome</keyword>